<sequence length="430" mass="47687">MDKQPLFRAEAQQARAMAWLGSPRLPSSLSLRLIAGISAIIVVLICSFLTFGEYTRRVRVQGVILPTEGLTRITAPAMGWIRDMRIKEGSAVRQGDILYTLSLDSTTSNGGTQLAVIDLLKERKAEMQADLARQLDIDAGNKHSLIEQEKHLAEELAQADVQIRTAAANQDTFGQWVDRQRANLERGIGTRQQLEARQQSYMNQESQLEALRRERIQIAARLSDIRDKLATFDLQSASDRGALLQQIIDVERQISEGEAKREITVTAPRAGRVTGIVTQAGQTAVAGTPLLTILPDETPLAAQLLAPSSAIGFVREGDRVLLRYEAFPYQRFGQFPGTVTLISRATLRPEEVEQLLTSGLDDQQVRSVYRITVRPDQDHVIAYGESEPLQVGMQLEAHILADTRPLYQWVLDPLYSLRGRMVASGNGNTP</sequence>
<reference evidence="4 5" key="1">
    <citation type="submission" date="2020-08" db="EMBL/GenBank/DDBJ databases">
        <title>Genomic Encyclopedia of Type Strains, Phase IV (KMG-IV): sequencing the most valuable type-strain genomes for metagenomic binning, comparative biology and taxonomic classification.</title>
        <authorList>
            <person name="Goeker M."/>
        </authorList>
    </citation>
    <scope>NUCLEOTIDE SEQUENCE [LARGE SCALE GENOMIC DNA]</scope>
    <source>
        <strain evidence="4 5">DSM 26944</strain>
    </source>
</reference>
<evidence type="ECO:0000256" key="2">
    <source>
        <dbReference type="SAM" id="Phobius"/>
    </source>
</evidence>
<protein>
    <submittedName>
        <fullName evidence="4">Membrane fusion protein</fullName>
    </submittedName>
</protein>
<dbReference type="RefSeq" id="WP_183657425.1">
    <property type="nucleotide sequence ID" value="NZ_JACIJG010000026.1"/>
</dbReference>
<feature type="domain" description="AprE-like beta-barrel" evidence="3">
    <location>
        <begin position="307"/>
        <end position="400"/>
    </location>
</feature>
<dbReference type="PRINTS" id="PR01490">
    <property type="entry name" value="RTXTOXIND"/>
</dbReference>
<keyword evidence="2" id="KW-1133">Transmembrane helix</keyword>
<keyword evidence="2" id="KW-0472">Membrane</keyword>
<name>A0A7W9B113_9HYPH</name>
<keyword evidence="1" id="KW-0175">Coiled coil</keyword>
<proteinExistence type="predicted"/>
<evidence type="ECO:0000313" key="5">
    <source>
        <dbReference type="Proteomes" id="UP000555546"/>
    </source>
</evidence>
<feature type="coiled-coil region" evidence="1">
    <location>
        <begin position="191"/>
        <end position="228"/>
    </location>
</feature>
<accession>A0A7W9B113</accession>
<dbReference type="EMBL" id="JACIJG010000026">
    <property type="protein sequence ID" value="MBB5704260.1"/>
    <property type="molecule type" value="Genomic_DNA"/>
</dbReference>
<keyword evidence="5" id="KW-1185">Reference proteome</keyword>
<comment type="caution">
    <text evidence="4">The sequence shown here is derived from an EMBL/GenBank/DDBJ whole genome shotgun (WGS) entry which is preliminary data.</text>
</comment>
<dbReference type="InterPro" id="IPR050739">
    <property type="entry name" value="MFP"/>
</dbReference>
<organism evidence="4 5">
    <name type="scientific">Brucella daejeonensis</name>
    <dbReference type="NCBI Taxonomy" id="659015"/>
    <lineage>
        <taxon>Bacteria</taxon>
        <taxon>Pseudomonadati</taxon>
        <taxon>Pseudomonadota</taxon>
        <taxon>Alphaproteobacteria</taxon>
        <taxon>Hyphomicrobiales</taxon>
        <taxon>Brucellaceae</taxon>
        <taxon>Brucella/Ochrobactrum group</taxon>
        <taxon>Brucella</taxon>
    </lineage>
</organism>
<dbReference type="Pfam" id="PF26002">
    <property type="entry name" value="Beta-barrel_AprE"/>
    <property type="match status" value="1"/>
</dbReference>
<evidence type="ECO:0000256" key="1">
    <source>
        <dbReference type="SAM" id="Coils"/>
    </source>
</evidence>
<evidence type="ECO:0000313" key="4">
    <source>
        <dbReference type="EMBL" id="MBB5704260.1"/>
    </source>
</evidence>
<evidence type="ECO:0000259" key="3">
    <source>
        <dbReference type="Pfam" id="PF26002"/>
    </source>
</evidence>
<gene>
    <name evidence="4" type="ORF">FHS76_004177</name>
</gene>
<dbReference type="InterPro" id="IPR058982">
    <property type="entry name" value="Beta-barrel_AprE"/>
</dbReference>
<dbReference type="PANTHER" id="PTHR30386:SF28">
    <property type="entry name" value="EXPORTED PROTEIN"/>
    <property type="match status" value="1"/>
</dbReference>
<feature type="transmembrane region" description="Helical" evidence="2">
    <location>
        <begin position="29"/>
        <end position="51"/>
    </location>
</feature>
<dbReference type="Proteomes" id="UP000555546">
    <property type="component" value="Unassembled WGS sequence"/>
</dbReference>
<keyword evidence="2" id="KW-0812">Transmembrane</keyword>
<dbReference type="Gene3D" id="2.40.30.170">
    <property type="match status" value="1"/>
</dbReference>
<dbReference type="AlphaFoldDB" id="A0A7W9B113"/>
<dbReference type="PANTHER" id="PTHR30386">
    <property type="entry name" value="MEMBRANE FUSION SUBUNIT OF EMRAB-TOLC MULTIDRUG EFFLUX PUMP"/>
    <property type="match status" value="1"/>
</dbReference>